<evidence type="ECO:0000256" key="2">
    <source>
        <dbReference type="ARBA" id="ARBA00004141"/>
    </source>
</evidence>
<evidence type="ECO:0000256" key="6">
    <source>
        <dbReference type="ARBA" id="ARBA00022723"/>
    </source>
</evidence>
<feature type="transmembrane region" description="Helical" evidence="13">
    <location>
        <begin position="148"/>
        <end position="166"/>
    </location>
</feature>
<dbReference type="EMBL" id="KE344975">
    <property type="protein sequence ID" value="EXB88544.1"/>
    <property type="molecule type" value="Genomic_DNA"/>
</dbReference>
<keyword evidence="9" id="KW-0862">Zinc</keyword>
<feature type="region of interest" description="Disordered" evidence="12">
    <location>
        <begin position="100"/>
        <end position="128"/>
    </location>
</feature>
<evidence type="ECO:0000256" key="10">
    <source>
        <dbReference type="ARBA" id="ARBA00022989"/>
    </source>
</evidence>
<dbReference type="PANTHER" id="PTHR45977">
    <property type="entry name" value="TARGET OF ERK KINASE MPK-1"/>
    <property type="match status" value="1"/>
</dbReference>
<dbReference type="EC" id="2.3.2.27" evidence="3"/>
<protein>
    <recommendedName>
        <fullName evidence="3">RING-type E3 ubiquitin transferase</fullName>
        <ecNumber evidence="3">2.3.2.27</ecNumber>
    </recommendedName>
</protein>
<dbReference type="GO" id="GO:0061630">
    <property type="term" value="F:ubiquitin protein ligase activity"/>
    <property type="evidence" value="ECO:0007669"/>
    <property type="project" value="UniProtKB-EC"/>
</dbReference>
<evidence type="ECO:0000256" key="12">
    <source>
        <dbReference type="SAM" id="MobiDB-lite"/>
    </source>
</evidence>
<evidence type="ECO:0000256" key="11">
    <source>
        <dbReference type="ARBA" id="ARBA00023136"/>
    </source>
</evidence>
<name>W9RNU2_9ROSA</name>
<dbReference type="GO" id="GO:0006511">
    <property type="term" value="P:ubiquitin-dependent protein catabolic process"/>
    <property type="evidence" value="ECO:0007669"/>
    <property type="project" value="TreeGrafter"/>
</dbReference>
<comment type="catalytic activity">
    <reaction evidence="1">
        <text>S-ubiquitinyl-[E2 ubiquitin-conjugating enzyme]-L-cysteine + [acceptor protein]-L-lysine = [E2 ubiquitin-conjugating enzyme]-L-cysteine + N(6)-ubiquitinyl-[acceptor protein]-L-lysine.</text>
        <dbReference type="EC" id="2.3.2.27"/>
    </reaction>
</comment>
<dbReference type="AlphaFoldDB" id="W9RNU2"/>
<dbReference type="GO" id="GO:0000325">
    <property type="term" value="C:plant-type vacuole"/>
    <property type="evidence" value="ECO:0007669"/>
    <property type="project" value="TreeGrafter"/>
</dbReference>
<keyword evidence="15" id="KW-1185">Reference proteome</keyword>
<keyword evidence="5 13" id="KW-0812">Transmembrane</keyword>
<evidence type="ECO:0000256" key="4">
    <source>
        <dbReference type="ARBA" id="ARBA00022679"/>
    </source>
</evidence>
<sequence>MLREPSVRVREAAAQQLEERQSDWAYSKPVIALDMLWNAAFVGIAIAVLALSAAEDPSVPLRVWIIGYAFQCAVHMACVVAEYRRRLHEARLAEMEASRGWESGGDLNSNSGSGSDAEDYAAEDDSDDSLDGNSLAKNLESANTMFSFIWWIVGFYWVTAGGDNLVTDAPQLYWLSVLFLAFDVVFVMICVAVACLIGIAICCCLPCIIAILYVVTDQVPRHASKGGMALGQDLAGQYDQHCRHMACCVCEAVRVGVRVCMMVGCVAQ</sequence>
<dbReference type="STRING" id="981085.W9RNU2"/>
<feature type="compositionally biased region" description="Acidic residues" evidence="12">
    <location>
        <begin position="116"/>
        <end position="128"/>
    </location>
</feature>
<feature type="transmembrane region" description="Helical" evidence="13">
    <location>
        <begin position="30"/>
        <end position="51"/>
    </location>
</feature>
<dbReference type="PANTHER" id="PTHR45977:SF42">
    <property type="entry name" value="RING_U-BOX SUPERFAMILY PROTEIN"/>
    <property type="match status" value="1"/>
</dbReference>
<feature type="compositionally biased region" description="Low complexity" evidence="12">
    <location>
        <begin position="104"/>
        <end position="115"/>
    </location>
</feature>
<proteinExistence type="predicted"/>
<evidence type="ECO:0000256" key="9">
    <source>
        <dbReference type="ARBA" id="ARBA00022833"/>
    </source>
</evidence>
<keyword evidence="8" id="KW-0833">Ubl conjugation pathway</keyword>
<keyword evidence="7" id="KW-0863">Zinc-finger</keyword>
<feature type="transmembrane region" description="Helical" evidence="13">
    <location>
        <begin position="186"/>
        <end position="215"/>
    </location>
</feature>
<evidence type="ECO:0000256" key="5">
    <source>
        <dbReference type="ARBA" id="ARBA00022692"/>
    </source>
</evidence>
<dbReference type="GO" id="GO:0016567">
    <property type="term" value="P:protein ubiquitination"/>
    <property type="evidence" value="ECO:0007669"/>
    <property type="project" value="TreeGrafter"/>
</dbReference>
<keyword evidence="4" id="KW-0808">Transferase</keyword>
<dbReference type="Proteomes" id="UP000030645">
    <property type="component" value="Unassembled WGS sequence"/>
</dbReference>
<keyword evidence="10 13" id="KW-1133">Transmembrane helix</keyword>
<gene>
    <name evidence="14" type="ORF">L484_008863</name>
</gene>
<evidence type="ECO:0000256" key="13">
    <source>
        <dbReference type="SAM" id="Phobius"/>
    </source>
</evidence>
<reference evidence="15" key="1">
    <citation type="submission" date="2013-01" db="EMBL/GenBank/DDBJ databases">
        <title>Draft Genome Sequence of a Mulberry Tree, Morus notabilis C.K. Schneid.</title>
        <authorList>
            <person name="He N."/>
            <person name="Zhao S."/>
        </authorList>
    </citation>
    <scope>NUCLEOTIDE SEQUENCE</scope>
</reference>
<organism evidence="14 15">
    <name type="scientific">Morus notabilis</name>
    <dbReference type="NCBI Taxonomy" id="981085"/>
    <lineage>
        <taxon>Eukaryota</taxon>
        <taxon>Viridiplantae</taxon>
        <taxon>Streptophyta</taxon>
        <taxon>Embryophyta</taxon>
        <taxon>Tracheophyta</taxon>
        <taxon>Spermatophyta</taxon>
        <taxon>Magnoliopsida</taxon>
        <taxon>eudicotyledons</taxon>
        <taxon>Gunneridae</taxon>
        <taxon>Pentapetalae</taxon>
        <taxon>rosids</taxon>
        <taxon>fabids</taxon>
        <taxon>Rosales</taxon>
        <taxon>Moraceae</taxon>
        <taxon>Moreae</taxon>
        <taxon>Morus</taxon>
    </lineage>
</organism>
<evidence type="ECO:0000256" key="8">
    <source>
        <dbReference type="ARBA" id="ARBA00022786"/>
    </source>
</evidence>
<keyword evidence="6" id="KW-0479">Metal-binding</keyword>
<dbReference type="GO" id="GO:0016020">
    <property type="term" value="C:membrane"/>
    <property type="evidence" value="ECO:0007669"/>
    <property type="project" value="UniProtKB-SubCell"/>
</dbReference>
<evidence type="ECO:0000313" key="14">
    <source>
        <dbReference type="EMBL" id="EXB88544.1"/>
    </source>
</evidence>
<evidence type="ECO:0000256" key="7">
    <source>
        <dbReference type="ARBA" id="ARBA00022771"/>
    </source>
</evidence>
<evidence type="ECO:0000256" key="1">
    <source>
        <dbReference type="ARBA" id="ARBA00000900"/>
    </source>
</evidence>
<accession>W9RNU2</accession>
<keyword evidence="11 13" id="KW-0472">Membrane</keyword>
<dbReference type="eggNOG" id="KOG0800">
    <property type="taxonomic scope" value="Eukaryota"/>
</dbReference>
<feature type="transmembrane region" description="Helical" evidence="13">
    <location>
        <begin position="63"/>
        <end position="83"/>
    </location>
</feature>
<evidence type="ECO:0000313" key="15">
    <source>
        <dbReference type="Proteomes" id="UP000030645"/>
    </source>
</evidence>
<dbReference type="GO" id="GO:0008270">
    <property type="term" value="F:zinc ion binding"/>
    <property type="evidence" value="ECO:0007669"/>
    <property type="project" value="UniProtKB-KW"/>
</dbReference>
<evidence type="ECO:0000256" key="3">
    <source>
        <dbReference type="ARBA" id="ARBA00012483"/>
    </source>
</evidence>
<comment type="subcellular location">
    <subcellularLocation>
        <location evidence="2">Membrane</location>
        <topology evidence="2">Multi-pass membrane protein</topology>
    </subcellularLocation>
</comment>